<dbReference type="GO" id="GO:0016020">
    <property type="term" value="C:membrane"/>
    <property type="evidence" value="ECO:0007669"/>
    <property type="project" value="GOC"/>
</dbReference>
<keyword evidence="3" id="KW-0540">Nuclease</keyword>
<proteinExistence type="predicted"/>
<dbReference type="Gene3D" id="3.60.10.10">
    <property type="entry name" value="Endonuclease/exonuclease/phosphatase"/>
    <property type="match status" value="1"/>
</dbReference>
<gene>
    <name evidence="3" type="ORF">IAA31_05885</name>
</gene>
<organism evidence="3 4">
    <name type="scientific">Candidatus Anaerobiospirillum merdipullorum</name>
    <dbReference type="NCBI Taxonomy" id="2838450"/>
    <lineage>
        <taxon>Bacteria</taxon>
        <taxon>Pseudomonadati</taxon>
        <taxon>Pseudomonadota</taxon>
        <taxon>Gammaproteobacteria</taxon>
        <taxon>Aeromonadales</taxon>
        <taxon>Succinivibrionaceae</taxon>
        <taxon>Anaerobiospirillum</taxon>
    </lineage>
</organism>
<keyword evidence="3" id="KW-0255">Endonuclease</keyword>
<name>A0A9E2KNY9_9GAMM</name>
<dbReference type="InterPro" id="IPR051916">
    <property type="entry name" value="GPI-anchor_lipid_remodeler"/>
</dbReference>
<comment type="caution">
    <text evidence="3">The sequence shown here is derived from an EMBL/GenBank/DDBJ whole genome shotgun (WGS) entry which is preliminary data.</text>
</comment>
<accession>A0A9E2KNY9</accession>
<reference evidence="3" key="2">
    <citation type="submission" date="2021-04" db="EMBL/GenBank/DDBJ databases">
        <authorList>
            <person name="Gilroy R."/>
        </authorList>
    </citation>
    <scope>NUCLEOTIDE SEQUENCE</scope>
    <source>
        <strain evidence="3">687</strain>
    </source>
</reference>
<dbReference type="PANTHER" id="PTHR14859">
    <property type="entry name" value="CALCOFLUOR WHITE HYPERSENSITIVE PROTEIN PRECURSOR"/>
    <property type="match status" value="1"/>
</dbReference>
<dbReference type="InterPro" id="IPR036691">
    <property type="entry name" value="Endo/exonu/phosph_ase_sf"/>
</dbReference>
<reference evidence="3" key="1">
    <citation type="journal article" date="2021" name="PeerJ">
        <title>Extensive microbial diversity within the chicken gut microbiome revealed by metagenomics and culture.</title>
        <authorList>
            <person name="Gilroy R."/>
            <person name="Ravi A."/>
            <person name="Getino M."/>
            <person name="Pursley I."/>
            <person name="Horton D.L."/>
            <person name="Alikhan N.F."/>
            <person name="Baker D."/>
            <person name="Gharbi K."/>
            <person name="Hall N."/>
            <person name="Watson M."/>
            <person name="Adriaenssens E.M."/>
            <person name="Foster-Nyarko E."/>
            <person name="Jarju S."/>
            <person name="Secka A."/>
            <person name="Antonio M."/>
            <person name="Oren A."/>
            <person name="Chaudhuri R.R."/>
            <person name="La Ragione R."/>
            <person name="Hildebrand F."/>
            <person name="Pallen M.J."/>
        </authorList>
    </citation>
    <scope>NUCLEOTIDE SEQUENCE</scope>
    <source>
        <strain evidence="3">687</strain>
    </source>
</reference>
<evidence type="ECO:0000313" key="4">
    <source>
        <dbReference type="Proteomes" id="UP000824150"/>
    </source>
</evidence>
<dbReference type="Proteomes" id="UP000824150">
    <property type="component" value="Unassembled WGS sequence"/>
</dbReference>
<sequence>MKNLKSLSTFAVALGCFVLASTSMAAITDAAYRYGPEGRGIDNKIVDGPTLKVGTYNIGSARISNVDDIAKAIMALDVDVLSLNEVDNKTARSGKVDQAYEIAQRTGMYYAYGPTMDFEGGQYGIAILSKYPIVNQEVVKLPSDDQEPRIVLLAEIDVPQMESSLIYMNTHLDFNENHQLQFKQIRAINDLAVANNSPQTINHFTTKVKILAGDFNDTYNAQTLAELYRYWDLVATDNPYDMRSWPASNPSADLDHIFTNRGQQWEIQDVTVYQGDDLNIKWADTSDHVPVIATLKLIEQ</sequence>
<dbReference type="SUPFAM" id="SSF56219">
    <property type="entry name" value="DNase I-like"/>
    <property type="match status" value="1"/>
</dbReference>
<evidence type="ECO:0000313" key="3">
    <source>
        <dbReference type="EMBL" id="MBU3827003.1"/>
    </source>
</evidence>
<protein>
    <submittedName>
        <fullName evidence="3">Endonuclease/exonuclease/phosphatase family protein</fullName>
    </submittedName>
</protein>
<dbReference type="Pfam" id="PF03372">
    <property type="entry name" value="Exo_endo_phos"/>
    <property type="match status" value="1"/>
</dbReference>
<dbReference type="PANTHER" id="PTHR14859:SF15">
    <property type="entry name" value="ENDONUCLEASE_EXONUCLEASE_PHOSPHATASE DOMAIN-CONTAINING PROTEIN"/>
    <property type="match status" value="1"/>
</dbReference>
<dbReference type="EMBL" id="JAHLFG010000062">
    <property type="protein sequence ID" value="MBU3827003.1"/>
    <property type="molecule type" value="Genomic_DNA"/>
</dbReference>
<feature type="domain" description="Endonuclease/exonuclease/phosphatase" evidence="2">
    <location>
        <begin position="54"/>
        <end position="288"/>
    </location>
</feature>
<keyword evidence="3" id="KW-0378">Hydrolase</keyword>
<evidence type="ECO:0000256" key="1">
    <source>
        <dbReference type="SAM" id="SignalP"/>
    </source>
</evidence>
<dbReference type="InterPro" id="IPR005135">
    <property type="entry name" value="Endo/exonuclease/phosphatase"/>
</dbReference>
<dbReference type="GO" id="GO:0006506">
    <property type="term" value="P:GPI anchor biosynthetic process"/>
    <property type="evidence" value="ECO:0007669"/>
    <property type="project" value="TreeGrafter"/>
</dbReference>
<feature type="signal peptide" evidence="1">
    <location>
        <begin position="1"/>
        <end position="25"/>
    </location>
</feature>
<keyword evidence="1" id="KW-0732">Signal</keyword>
<evidence type="ECO:0000259" key="2">
    <source>
        <dbReference type="Pfam" id="PF03372"/>
    </source>
</evidence>
<dbReference type="PROSITE" id="PS51257">
    <property type="entry name" value="PROKAR_LIPOPROTEIN"/>
    <property type="match status" value="1"/>
</dbReference>
<dbReference type="GO" id="GO:0004519">
    <property type="term" value="F:endonuclease activity"/>
    <property type="evidence" value="ECO:0007669"/>
    <property type="project" value="UniProtKB-KW"/>
</dbReference>
<dbReference type="AlphaFoldDB" id="A0A9E2KNY9"/>
<feature type="chain" id="PRO_5038563960" evidence="1">
    <location>
        <begin position="26"/>
        <end position="300"/>
    </location>
</feature>